<keyword evidence="4 11" id="KW-0808">Transferase</keyword>
<keyword evidence="3" id="KW-0328">Glycosyltransferase</keyword>
<dbReference type="GO" id="GO:0016757">
    <property type="term" value="F:glycosyltransferase activity"/>
    <property type="evidence" value="ECO:0007669"/>
    <property type="project" value="UniProtKB-KW"/>
</dbReference>
<dbReference type="SUPFAM" id="SSF53448">
    <property type="entry name" value="Nucleotide-diphospho-sugar transferases"/>
    <property type="match status" value="1"/>
</dbReference>
<keyword evidence="7 9" id="KW-0472">Membrane</keyword>
<evidence type="ECO:0000256" key="9">
    <source>
        <dbReference type="SAM" id="Phobius"/>
    </source>
</evidence>
<evidence type="ECO:0000313" key="12">
    <source>
        <dbReference type="Proteomes" id="UP000249354"/>
    </source>
</evidence>
<evidence type="ECO:0000256" key="1">
    <source>
        <dbReference type="ARBA" id="ARBA00004651"/>
    </source>
</evidence>
<dbReference type="GO" id="GO:0005886">
    <property type="term" value="C:plasma membrane"/>
    <property type="evidence" value="ECO:0007669"/>
    <property type="project" value="UniProtKB-SubCell"/>
</dbReference>
<sequence>MASSSTVTSASDIDISVVVPLYCEESNIDYLFERLERVLDDLGLSYEIVCVDDGSHDDTLKGLGDHHRRNPRIKVVALSRNFGKELALTAGIDYAVGAAVVPIDADLQDPPELVGALVAKWREGYDVVYARRRSRQGESWLKKMTANSFYRVMERMSNVPIPRDTGDFRLLDRRVVDVLKLLPERTRFMKGLFAWVGYRQTEVVYDRNARHSGETKWNYWRLWNFAIDGITSFSLAPLRVWSYVGVAFALLSFLYGTFLLLRTLTGGTDVPGYASLMVAVLFLGGVQMVSLGILGEYLGRVYEEVKGRPLYLVRETVGINKRTMTGQVGMKAEIKPNVRPIAPEKRH</sequence>
<comment type="subcellular location">
    <subcellularLocation>
        <location evidence="1">Cell membrane</location>
        <topology evidence="1">Multi-pass membrane protein</topology>
    </subcellularLocation>
</comment>
<reference evidence="11 12" key="2">
    <citation type="submission" date="2018-06" db="EMBL/GenBank/DDBJ databases">
        <title>Metagenomic assembly of (sub)arctic Cyanobacteria and their associated microbiome from non-axenic cultures.</title>
        <authorList>
            <person name="Baurain D."/>
        </authorList>
    </citation>
    <scope>NUCLEOTIDE SEQUENCE [LARGE SCALE GENOMIC DNA]</scope>
    <source>
        <strain evidence="11">ULC129bin1</strain>
    </source>
</reference>
<comment type="similarity">
    <text evidence="8">Belongs to the glycosyltransferase 2 family. GtrB subfamily.</text>
</comment>
<evidence type="ECO:0000256" key="6">
    <source>
        <dbReference type="ARBA" id="ARBA00022989"/>
    </source>
</evidence>
<evidence type="ECO:0000256" key="8">
    <source>
        <dbReference type="ARBA" id="ARBA00038152"/>
    </source>
</evidence>
<dbReference type="EMBL" id="QBMC01000059">
    <property type="protein sequence ID" value="PZO18164.1"/>
    <property type="molecule type" value="Genomic_DNA"/>
</dbReference>
<dbReference type="CDD" id="cd04187">
    <property type="entry name" value="DPM1_like_bac"/>
    <property type="match status" value="1"/>
</dbReference>
<keyword evidence="2" id="KW-1003">Cell membrane</keyword>
<accession>A0A2W4UD80</accession>
<dbReference type="Proteomes" id="UP000249354">
    <property type="component" value="Unassembled WGS sequence"/>
</dbReference>
<keyword evidence="5 9" id="KW-0812">Transmembrane</keyword>
<evidence type="ECO:0000259" key="10">
    <source>
        <dbReference type="Pfam" id="PF00535"/>
    </source>
</evidence>
<evidence type="ECO:0000256" key="7">
    <source>
        <dbReference type="ARBA" id="ARBA00023136"/>
    </source>
</evidence>
<dbReference type="PANTHER" id="PTHR48090:SF1">
    <property type="entry name" value="PROPHAGE BACTOPRENOL GLUCOSYL TRANSFERASE HOMOLOG"/>
    <property type="match status" value="1"/>
</dbReference>
<evidence type="ECO:0000256" key="3">
    <source>
        <dbReference type="ARBA" id="ARBA00022676"/>
    </source>
</evidence>
<dbReference type="Gene3D" id="3.90.550.10">
    <property type="entry name" value="Spore Coat Polysaccharide Biosynthesis Protein SpsA, Chain A"/>
    <property type="match status" value="1"/>
</dbReference>
<gene>
    <name evidence="11" type="ORF">DCF25_10250</name>
</gene>
<organism evidence="11 12">
    <name type="scientific">Leptolyngbya foveolarum</name>
    <dbReference type="NCBI Taxonomy" id="47253"/>
    <lineage>
        <taxon>Bacteria</taxon>
        <taxon>Bacillati</taxon>
        <taxon>Cyanobacteriota</taxon>
        <taxon>Cyanophyceae</taxon>
        <taxon>Leptolyngbyales</taxon>
        <taxon>Leptolyngbyaceae</taxon>
        <taxon>Leptolyngbya group</taxon>
        <taxon>Leptolyngbya</taxon>
    </lineage>
</organism>
<keyword evidence="6 9" id="KW-1133">Transmembrane helix</keyword>
<evidence type="ECO:0000256" key="2">
    <source>
        <dbReference type="ARBA" id="ARBA00022475"/>
    </source>
</evidence>
<evidence type="ECO:0000256" key="5">
    <source>
        <dbReference type="ARBA" id="ARBA00022692"/>
    </source>
</evidence>
<dbReference type="AlphaFoldDB" id="A0A2W4UD80"/>
<dbReference type="Pfam" id="PF00535">
    <property type="entry name" value="Glycos_transf_2"/>
    <property type="match status" value="1"/>
</dbReference>
<feature type="transmembrane region" description="Helical" evidence="9">
    <location>
        <begin position="273"/>
        <end position="298"/>
    </location>
</feature>
<feature type="transmembrane region" description="Helical" evidence="9">
    <location>
        <begin position="240"/>
        <end position="261"/>
    </location>
</feature>
<evidence type="ECO:0000313" key="11">
    <source>
        <dbReference type="EMBL" id="PZO18164.1"/>
    </source>
</evidence>
<dbReference type="InterPro" id="IPR029044">
    <property type="entry name" value="Nucleotide-diphossugar_trans"/>
</dbReference>
<name>A0A2W4UD80_9CYAN</name>
<comment type="caution">
    <text evidence="11">The sequence shown here is derived from an EMBL/GenBank/DDBJ whole genome shotgun (WGS) entry which is preliminary data.</text>
</comment>
<dbReference type="InterPro" id="IPR050256">
    <property type="entry name" value="Glycosyltransferase_2"/>
</dbReference>
<dbReference type="PANTHER" id="PTHR48090">
    <property type="entry name" value="UNDECAPRENYL-PHOSPHATE 4-DEOXY-4-FORMAMIDO-L-ARABINOSE TRANSFERASE-RELATED"/>
    <property type="match status" value="1"/>
</dbReference>
<proteinExistence type="inferred from homology"/>
<dbReference type="InterPro" id="IPR001173">
    <property type="entry name" value="Glyco_trans_2-like"/>
</dbReference>
<feature type="domain" description="Glycosyltransferase 2-like" evidence="10">
    <location>
        <begin position="16"/>
        <end position="177"/>
    </location>
</feature>
<evidence type="ECO:0000256" key="4">
    <source>
        <dbReference type="ARBA" id="ARBA00022679"/>
    </source>
</evidence>
<dbReference type="FunFam" id="3.90.550.10:FF:000079">
    <property type="entry name" value="Probable glycosyl transferase"/>
    <property type="match status" value="1"/>
</dbReference>
<protein>
    <submittedName>
        <fullName evidence="11">Glycosyltransferase</fullName>
    </submittedName>
</protein>
<reference evidence="12" key="1">
    <citation type="submission" date="2018-04" db="EMBL/GenBank/DDBJ databases">
        <authorList>
            <person name="Cornet L."/>
        </authorList>
    </citation>
    <scope>NUCLEOTIDE SEQUENCE [LARGE SCALE GENOMIC DNA]</scope>
</reference>